<gene>
    <name evidence="2" type="ORF">SAMN04489834_3145</name>
</gene>
<feature type="region of interest" description="Disordered" evidence="1">
    <location>
        <begin position="100"/>
        <end position="167"/>
    </location>
</feature>
<evidence type="ECO:0000256" key="1">
    <source>
        <dbReference type="SAM" id="MobiDB-lite"/>
    </source>
</evidence>
<proteinExistence type="predicted"/>
<name>A0A1H1YN55_9MICO</name>
<dbReference type="Proteomes" id="UP000181956">
    <property type="component" value="Chromosome I"/>
</dbReference>
<protein>
    <submittedName>
        <fullName evidence="2">Uncharacterized protein</fullName>
    </submittedName>
</protein>
<sequence>MSVQAASVAAAPPRVLRHHQEPARPFPKPIRYDADTWLVMRTDPVLPKAVIQRVHGADGDRYLLLRWGLDPAKRVLRGVHDSLQKPNELVLYDVPEGAKPRAAAAGRRRVRQTGPTSSGPSPLSGATLQSSKPVGLVSRVIAHPEGARAELASTDPPGAARNVARPS</sequence>
<reference evidence="3" key="1">
    <citation type="submission" date="2016-10" db="EMBL/GenBank/DDBJ databases">
        <authorList>
            <person name="Varghese N."/>
            <person name="Submissions S."/>
        </authorList>
    </citation>
    <scope>NUCLEOTIDE SEQUENCE [LARGE SCALE GENOMIC DNA]</scope>
    <source>
        <strain evidence="3">DSM 21772</strain>
    </source>
</reference>
<feature type="compositionally biased region" description="Low complexity" evidence="1">
    <location>
        <begin position="1"/>
        <end position="13"/>
    </location>
</feature>
<organism evidence="2 3">
    <name type="scientific">Microterricola viridarii</name>
    <dbReference type="NCBI Taxonomy" id="412690"/>
    <lineage>
        <taxon>Bacteria</taxon>
        <taxon>Bacillati</taxon>
        <taxon>Actinomycetota</taxon>
        <taxon>Actinomycetes</taxon>
        <taxon>Micrococcales</taxon>
        <taxon>Microbacteriaceae</taxon>
        <taxon>Microterricola</taxon>
    </lineage>
</organism>
<dbReference type="EMBL" id="LT629742">
    <property type="protein sequence ID" value="SDT22843.1"/>
    <property type="molecule type" value="Genomic_DNA"/>
</dbReference>
<feature type="region of interest" description="Disordered" evidence="1">
    <location>
        <begin position="1"/>
        <end position="24"/>
    </location>
</feature>
<evidence type="ECO:0000313" key="2">
    <source>
        <dbReference type="EMBL" id="SDT22843.1"/>
    </source>
</evidence>
<evidence type="ECO:0000313" key="3">
    <source>
        <dbReference type="Proteomes" id="UP000181956"/>
    </source>
</evidence>
<dbReference type="AlphaFoldDB" id="A0A1H1YN55"/>
<feature type="compositionally biased region" description="Low complexity" evidence="1">
    <location>
        <begin position="113"/>
        <end position="128"/>
    </location>
</feature>
<keyword evidence="3" id="KW-1185">Reference proteome</keyword>
<accession>A0A1H1YN55</accession>